<evidence type="ECO:0000259" key="1">
    <source>
        <dbReference type="PROSITE" id="PS51746"/>
    </source>
</evidence>
<feature type="domain" description="PPM-type phosphatase" evidence="1">
    <location>
        <begin position="3"/>
        <end position="239"/>
    </location>
</feature>
<dbReference type="EMBL" id="JAOQKE010000004">
    <property type="protein sequence ID" value="MCU6724883.1"/>
    <property type="molecule type" value="Genomic_DNA"/>
</dbReference>
<dbReference type="SUPFAM" id="SSF81606">
    <property type="entry name" value="PP2C-like"/>
    <property type="match status" value="1"/>
</dbReference>
<proteinExistence type="predicted"/>
<accession>A0ABT2SK71</accession>
<dbReference type="RefSeq" id="WP_256297005.1">
    <property type="nucleotide sequence ID" value="NZ_JAOQKE010000004.1"/>
</dbReference>
<dbReference type="InterPro" id="IPR001932">
    <property type="entry name" value="PPM-type_phosphatase-like_dom"/>
</dbReference>
<dbReference type="Proteomes" id="UP001652338">
    <property type="component" value="Unassembled WGS sequence"/>
</dbReference>
<dbReference type="PANTHER" id="PTHR47992">
    <property type="entry name" value="PROTEIN PHOSPHATASE"/>
    <property type="match status" value="1"/>
</dbReference>
<dbReference type="InterPro" id="IPR015655">
    <property type="entry name" value="PP2C"/>
</dbReference>
<comment type="caution">
    <text evidence="2">The sequence shown here is derived from an EMBL/GenBank/DDBJ whole genome shotgun (WGS) entry which is preliminary data.</text>
</comment>
<gene>
    <name evidence="2" type="ORF">OCV47_05880</name>
</gene>
<dbReference type="NCBIfam" id="NF033484">
    <property type="entry name" value="Stp1_PP2C_phos"/>
    <property type="match status" value="1"/>
</dbReference>
<protein>
    <submittedName>
        <fullName evidence="2">Stp1/IreP family PP2C-type Ser/Thr phosphatase</fullName>
    </submittedName>
</protein>
<evidence type="ECO:0000313" key="2">
    <source>
        <dbReference type="EMBL" id="MCU6724883.1"/>
    </source>
</evidence>
<dbReference type="PROSITE" id="PS51746">
    <property type="entry name" value="PPM_2"/>
    <property type="match status" value="1"/>
</dbReference>
<keyword evidence="3" id="KW-1185">Reference proteome</keyword>
<dbReference type="CDD" id="cd00143">
    <property type="entry name" value="PP2Cc"/>
    <property type="match status" value="1"/>
</dbReference>
<evidence type="ECO:0000313" key="3">
    <source>
        <dbReference type="Proteomes" id="UP001652338"/>
    </source>
</evidence>
<dbReference type="Pfam" id="PF00481">
    <property type="entry name" value="PP2C"/>
    <property type="match status" value="1"/>
</dbReference>
<dbReference type="Gene3D" id="3.60.40.10">
    <property type="entry name" value="PPM-type phosphatase domain"/>
    <property type="match status" value="1"/>
</dbReference>
<sequence length="245" mass="27358">MKSYSLTDTGRVRSMNEDYVFVSERPIGKLPNLFVVADGMGGHNAGERASSYAVEVLLANIRKSKERNPVKVLRYAMEHANDSVYQEAMTKERCRGMGTTMVAATILKDTLYITNVGDSRLYVIGNGIRQITHDHSLVEEMVRMGKLTEEEGRNHPDKNIITRAIGVKETVAVDCFEEKIGIRDVILLCSDGLTNMVSDEQIQQIIKTEKNLQKAAELLVETANRNGGRDNITVLLISRKSNEVK</sequence>
<dbReference type="InterPro" id="IPR036457">
    <property type="entry name" value="PPM-type-like_dom_sf"/>
</dbReference>
<dbReference type="SMART" id="SM00332">
    <property type="entry name" value="PP2Cc"/>
    <property type="match status" value="1"/>
</dbReference>
<name>A0ABT2SK71_9FIRM</name>
<dbReference type="SMART" id="SM00331">
    <property type="entry name" value="PP2C_SIG"/>
    <property type="match status" value="1"/>
</dbReference>
<organism evidence="2 3">
    <name type="scientific">Muricoprocola aceti</name>
    <dbReference type="NCBI Taxonomy" id="2981772"/>
    <lineage>
        <taxon>Bacteria</taxon>
        <taxon>Bacillati</taxon>
        <taxon>Bacillota</taxon>
        <taxon>Clostridia</taxon>
        <taxon>Lachnospirales</taxon>
        <taxon>Lachnospiraceae</taxon>
        <taxon>Muricoprocola</taxon>
    </lineage>
</organism>
<reference evidence="2 3" key="1">
    <citation type="journal article" date="2021" name="ISME Commun">
        <title>Automated analysis of genomic sequences facilitates high-throughput and comprehensive description of bacteria.</title>
        <authorList>
            <person name="Hitch T.C.A."/>
        </authorList>
    </citation>
    <scope>NUCLEOTIDE SEQUENCE [LARGE SCALE GENOMIC DNA]</scope>
    <source>
        <strain evidence="2 3">Sanger_29</strain>
    </source>
</reference>